<protein>
    <submittedName>
        <fullName evidence="2">Uncharacterized protein</fullName>
    </submittedName>
</protein>
<accession>A0AAX4HV47</accession>
<reference evidence="2 3" key="1">
    <citation type="submission" date="2023-11" db="EMBL/GenBank/DDBJ databases">
        <title>Peredibacter starrii A3.12.</title>
        <authorList>
            <person name="Mitchell R.J."/>
        </authorList>
    </citation>
    <scope>NUCLEOTIDE SEQUENCE [LARGE SCALE GENOMIC DNA]</scope>
    <source>
        <strain evidence="2 3">A3.12</strain>
    </source>
</reference>
<evidence type="ECO:0000313" key="2">
    <source>
        <dbReference type="EMBL" id="WPU67172.1"/>
    </source>
</evidence>
<dbReference type="AlphaFoldDB" id="A0AAX4HV47"/>
<gene>
    <name evidence="2" type="ORF">SOO65_10440</name>
</gene>
<dbReference type="EMBL" id="CP139487">
    <property type="protein sequence ID" value="WPU67172.1"/>
    <property type="molecule type" value="Genomic_DNA"/>
</dbReference>
<dbReference type="Proteomes" id="UP001324634">
    <property type="component" value="Chromosome"/>
</dbReference>
<evidence type="ECO:0000256" key="1">
    <source>
        <dbReference type="SAM" id="SignalP"/>
    </source>
</evidence>
<evidence type="ECO:0000313" key="3">
    <source>
        <dbReference type="Proteomes" id="UP001324634"/>
    </source>
</evidence>
<dbReference type="RefSeq" id="WP_321400102.1">
    <property type="nucleotide sequence ID" value="NZ_CP139487.1"/>
</dbReference>
<organism evidence="2 3">
    <name type="scientific">Peredibacter starrii</name>
    <dbReference type="NCBI Taxonomy" id="28202"/>
    <lineage>
        <taxon>Bacteria</taxon>
        <taxon>Pseudomonadati</taxon>
        <taxon>Bdellovibrionota</taxon>
        <taxon>Bacteriovoracia</taxon>
        <taxon>Bacteriovoracales</taxon>
        <taxon>Bacteriovoracaceae</taxon>
        <taxon>Peredibacter</taxon>
    </lineage>
</organism>
<dbReference type="KEGG" id="psti:SOO65_10440"/>
<keyword evidence="1" id="KW-0732">Signal</keyword>
<name>A0AAX4HV47_9BACT</name>
<keyword evidence="3" id="KW-1185">Reference proteome</keyword>
<proteinExistence type="predicted"/>
<feature type="signal peptide" evidence="1">
    <location>
        <begin position="1"/>
        <end position="17"/>
    </location>
</feature>
<sequence length="252" mass="28127">MLRLALLLLCLPFLASAHDVQLVSQYVDLGKAGGRGIQEDLIGRVDLNRKWKVGLQGTYLERFDLYEKRAGGSVQYRPTDTLTVEARYLQGMGNDILAEKDGYLAAYYALAPGYSPYFIYRHAAYSVTDIDTYQLGLEIEKIRNIILIPQVLLGNATFKAPNETKGVYSVGLRAVYYEESNYSLFAFGYKGKEASQGIIGKSSILVDTTTFGGGAGYNFTPSTKAELIFDHTDYEELKNQFMTTTLNLVWVI</sequence>
<feature type="chain" id="PRO_5043858948" evidence="1">
    <location>
        <begin position="18"/>
        <end position="252"/>
    </location>
</feature>